<reference evidence="3 4" key="1">
    <citation type="submission" date="2018-08" db="EMBL/GenBank/DDBJ databases">
        <title>Recombination of ecologically and evolutionarily significant loci maintains genetic cohesion in the Pseudomonas syringae species complex.</title>
        <authorList>
            <person name="Dillon M."/>
            <person name="Thakur S."/>
            <person name="Almeida R.N.D."/>
            <person name="Weir B.S."/>
            <person name="Guttman D.S."/>
        </authorList>
    </citation>
    <scope>NUCLEOTIDE SEQUENCE [LARGE SCALE GENOMIC DNA]</scope>
    <source>
        <strain evidence="3 4">ICMP 2788</strain>
    </source>
</reference>
<evidence type="ECO:0000313" key="4">
    <source>
        <dbReference type="Proteomes" id="UP000276886"/>
    </source>
</evidence>
<gene>
    <name evidence="3" type="ORF">ALQ44_102352</name>
</gene>
<dbReference type="Pfam" id="PF08887">
    <property type="entry name" value="GAD-like"/>
    <property type="match status" value="1"/>
</dbReference>
<sequence>MHAKVHFSQRKATQMLIHEAALMDRVFARFLEKVGDPIDRQEVPAASIERYKGKLPSLLLEYWAEHGWCGYGDGMFWIVNPQEYEGVVASWLEGTELEKLDTYHLVARSAFGDLYFWGEKTGASLNITGILSKYVVFNSTLGPEFMDKQLQNFLLTRNIDDDDFDDLFQPAKRKLGTLRGDEMYGFVPALMLGGPSSLDHLEKLKAVEHLILLSQLAELQPYSF</sequence>
<evidence type="ECO:0000259" key="2">
    <source>
        <dbReference type="Pfam" id="PF08906"/>
    </source>
</evidence>
<dbReference type="Proteomes" id="UP000276886">
    <property type="component" value="Unassembled WGS sequence"/>
</dbReference>
<protein>
    <submittedName>
        <fullName evidence="3">GAD-like domain protein</fullName>
    </submittedName>
</protein>
<dbReference type="AlphaFoldDB" id="A0A3M3TWS5"/>
<proteinExistence type="predicted"/>
<dbReference type="Pfam" id="PF08906">
    <property type="entry name" value="T6SS_Tdi1_C"/>
    <property type="match status" value="1"/>
</dbReference>
<organism evidence="3 4">
    <name type="scientific">Pseudomonas syringae pv. pisi</name>
    <dbReference type="NCBI Taxonomy" id="59510"/>
    <lineage>
        <taxon>Bacteria</taxon>
        <taxon>Pseudomonadati</taxon>
        <taxon>Pseudomonadota</taxon>
        <taxon>Gammaproteobacteria</taxon>
        <taxon>Pseudomonadales</taxon>
        <taxon>Pseudomonadaceae</taxon>
        <taxon>Pseudomonas</taxon>
        <taxon>Pseudomonas syringae</taxon>
    </lineage>
</organism>
<name>A0A3M3TWS5_PSESJ</name>
<accession>A0A3M3TWS5</accession>
<dbReference type="InterPro" id="IPR015002">
    <property type="entry name" value="T6SS_Tdi1_C"/>
</dbReference>
<feature type="domain" description="T6SS immunity protein Tdi1 C-terminal" evidence="2">
    <location>
        <begin position="148"/>
        <end position="216"/>
    </location>
</feature>
<feature type="domain" description="GAD-related" evidence="1">
    <location>
        <begin position="26"/>
        <end position="128"/>
    </location>
</feature>
<dbReference type="EMBL" id="RBPQ01000186">
    <property type="protein sequence ID" value="RMO25329.1"/>
    <property type="molecule type" value="Genomic_DNA"/>
</dbReference>
<evidence type="ECO:0000313" key="3">
    <source>
        <dbReference type="EMBL" id="RMO25329.1"/>
    </source>
</evidence>
<evidence type="ECO:0000259" key="1">
    <source>
        <dbReference type="Pfam" id="PF08887"/>
    </source>
</evidence>
<comment type="caution">
    <text evidence="3">The sequence shown here is derived from an EMBL/GenBank/DDBJ whole genome shotgun (WGS) entry which is preliminary data.</text>
</comment>
<dbReference type="InterPro" id="IPR014983">
    <property type="entry name" value="GAD-rel"/>
</dbReference>